<organism evidence="2 3">
    <name type="scientific">Aeromonas salmonicida (strain A449)</name>
    <dbReference type="NCBI Taxonomy" id="382245"/>
    <lineage>
        <taxon>Bacteria</taxon>
        <taxon>Pseudomonadati</taxon>
        <taxon>Pseudomonadota</taxon>
        <taxon>Gammaproteobacteria</taxon>
        <taxon>Aeromonadales</taxon>
        <taxon>Aeromonadaceae</taxon>
        <taxon>Aeromonas</taxon>
    </lineage>
</organism>
<dbReference type="STRING" id="29491.GCA_000820065_01710"/>
<dbReference type="PATRIC" id="fig|382245.13.peg.781"/>
<sequence>MSKKVYCIAQFLPKPGQEQALFQVLQALEPNTLREDGCQQYIVTRHIPSPFAEGESFPIVFNEIWRDMASFEAHCQRTEIKSFFERYCLAEDGLAAKWNVCVYSDEPAQYERSPPPGLTLMQ</sequence>
<accession>A4SJ59</accession>
<dbReference type="InterPro" id="IPR007138">
    <property type="entry name" value="ABM_dom"/>
</dbReference>
<protein>
    <recommendedName>
        <fullName evidence="1">ABM domain-containing protein</fullName>
    </recommendedName>
</protein>
<feature type="domain" description="ABM" evidence="1">
    <location>
        <begin position="5"/>
        <end position="103"/>
    </location>
</feature>
<dbReference type="EMBL" id="CP000644">
    <property type="protein sequence ID" value="ABO88931.1"/>
    <property type="molecule type" value="Genomic_DNA"/>
</dbReference>
<proteinExistence type="predicted"/>
<dbReference type="SUPFAM" id="SSF54909">
    <property type="entry name" value="Dimeric alpha+beta barrel"/>
    <property type="match status" value="1"/>
</dbReference>
<dbReference type="KEGG" id="asa:ASA_0777"/>
<gene>
    <name evidence="2" type="ordered locus">ASA_0777</name>
</gene>
<dbReference type="PROSITE" id="PS51725">
    <property type="entry name" value="ABM"/>
    <property type="match status" value="1"/>
</dbReference>
<dbReference type="Pfam" id="PF03992">
    <property type="entry name" value="ABM"/>
    <property type="match status" value="1"/>
</dbReference>
<dbReference type="RefSeq" id="WP_011898371.1">
    <property type="nucleotide sequence ID" value="NC_009348.1"/>
</dbReference>
<dbReference type="Gene3D" id="3.30.70.100">
    <property type="match status" value="1"/>
</dbReference>
<evidence type="ECO:0000313" key="2">
    <source>
        <dbReference type="EMBL" id="ABO88931.1"/>
    </source>
</evidence>
<reference evidence="3" key="1">
    <citation type="journal article" date="2008" name="BMC Genomics">
        <title>The genome of Aeromonas salmonicida subsp. salmonicida A449: insights into the evolution of a fish pathogen.</title>
        <authorList>
            <person name="Reith M.E."/>
            <person name="Singh R.K."/>
            <person name="Curtis B."/>
            <person name="Boyd J.M."/>
            <person name="Bouevitch A."/>
            <person name="Kimball J."/>
            <person name="Munholland J."/>
            <person name="Murphy C."/>
            <person name="Sarty D."/>
            <person name="Williams J."/>
            <person name="Nash J.H."/>
            <person name="Johnson S.C."/>
            <person name="Brown L.L."/>
        </authorList>
    </citation>
    <scope>NUCLEOTIDE SEQUENCE [LARGE SCALE GENOMIC DNA]</scope>
    <source>
        <strain evidence="3">A449</strain>
    </source>
</reference>
<dbReference type="AlphaFoldDB" id="A4SJ59"/>
<name>A4SJ59_AERS4</name>
<evidence type="ECO:0000313" key="3">
    <source>
        <dbReference type="Proteomes" id="UP000000225"/>
    </source>
</evidence>
<dbReference type="eggNOG" id="COG1359">
    <property type="taxonomic scope" value="Bacteria"/>
</dbReference>
<dbReference type="InterPro" id="IPR011008">
    <property type="entry name" value="Dimeric_a/b-barrel"/>
</dbReference>
<dbReference type="HOGENOM" id="CLU_131496_5_0_6"/>
<dbReference type="Proteomes" id="UP000000225">
    <property type="component" value="Chromosome"/>
</dbReference>
<evidence type="ECO:0000259" key="1">
    <source>
        <dbReference type="PROSITE" id="PS51725"/>
    </source>
</evidence>